<accession>A0ABR3GWK4</accession>
<dbReference type="SUPFAM" id="SSF51735">
    <property type="entry name" value="NAD(P)-binding Rossmann-fold domains"/>
    <property type="match status" value="1"/>
</dbReference>
<dbReference type="Pfam" id="PF02629">
    <property type="entry name" value="CoA_binding"/>
    <property type="match status" value="1"/>
</dbReference>
<dbReference type="PANTHER" id="PTHR11117:SF6">
    <property type="entry name" value="SYNTHETASE SUBUNIT ALPHA, PUTATIVE (AFU_ORTHOLOGUE AFUA_1G10830)-RELATED"/>
    <property type="match status" value="1"/>
</dbReference>
<dbReference type="InterPro" id="IPR016102">
    <property type="entry name" value="Succinyl-CoA_synth-like"/>
</dbReference>
<evidence type="ECO:0000259" key="1">
    <source>
        <dbReference type="SMART" id="SM00881"/>
    </source>
</evidence>
<protein>
    <recommendedName>
        <fullName evidence="1">CoA-binding domain-containing protein</fullName>
    </recommendedName>
</protein>
<evidence type="ECO:0000313" key="3">
    <source>
        <dbReference type="Proteomes" id="UP001447188"/>
    </source>
</evidence>
<dbReference type="SUPFAM" id="SSF52210">
    <property type="entry name" value="Succinyl-CoA synthetase domains"/>
    <property type="match status" value="2"/>
</dbReference>
<dbReference type="Proteomes" id="UP001447188">
    <property type="component" value="Unassembled WGS sequence"/>
</dbReference>
<proteinExistence type="predicted"/>
<dbReference type="Gene3D" id="3.40.50.261">
    <property type="entry name" value="Succinyl-CoA synthetase domains"/>
    <property type="match status" value="2"/>
</dbReference>
<keyword evidence="3" id="KW-1185">Reference proteome</keyword>
<dbReference type="PRINTS" id="PR01798">
    <property type="entry name" value="SCOASYNTHASE"/>
</dbReference>
<name>A0ABR3GWK4_9PEZI</name>
<dbReference type="Pfam" id="PF00549">
    <property type="entry name" value="Ligase_CoA"/>
    <property type="match status" value="2"/>
</dbReference>
<gene>
    <name evidence="2" type="ORF">Q9L58_001063</name>
</gene>
<dbReference type="InterPro" id="IPR036291">
    <property type="entry name" value="NAD(P)-bd_dom_sf"/>
</dbReference>
<sequence>MVHRPQDENYKKTLGNLKINETTRVMYQGFTGKHATANAHQSIDYGTNVVGGVSPNKSGAHLGLPLFPTMKEAVKYLKPNATAVFVTAGRAAGAIKEAIEAEIPLVVAVAEHVPVHDIMEIHSILKTQSKTRLVGANCPGIINPLTRTRIGFMPHPSFSPGCIGIVAKSGTLSYEAVSSITRSGLGQSLVIGVGGDWIAGTTLIDGVQILLEDEATEGIIVIGEIGGNTEIGVAQMIKAWRGNQKPVMGLIGGLTAREGRVMGHAGAVMGVGDVGPREKIKAACLEDAGVVVVTDSAHFGPGMLKLLGRKQSPQGMGGVGLGQVRAFHDLAFRAPRGQRLVPKQHSRALHIQEHQARTLLFERSPTFPISRSPIPPQEIECAFSITLTIDRTSGAPCFFVSSPTSDLTGFVLDYSHDTPPPDVTATIIEHVQLPEGAKEKVSDLLAVLWRVFKENEAYTLQLKNVVVDHEGRMIVAGSGEDINGRRGMEFVFDDAAFRSSGRQKELHALRDFGSEVVEETEAGRAGISYVKLAGDDANIGTIVNGAGLGMNTCDAIVYYGGRPANFLDTGGKATKDTVKESFRLLLQDRRVEAVLVNIFGGLTLCDMIAEGIIIAFEELNVKIPVVVRLRGTNQELGEKLIRESGFPLYAFDDLESAVGKVIDLANGEGEAKK</sequence>
<comment type="caution">
    <text evidence="2">The sequence shown here is derived from an EMBL/GenBank/DDBJ whole genome shotgun (WGS) entry which is preliminary data.</text>
</comment>
<dbReference type="Gene3D" id="3.40.50.720">
    <property type="entry name" value="NAD(P)-binding Rossmann-like Domain"/>
    <property type="match status" value="1"/>
</dbReference>
<dbReference type="EMBL" id="JBBBZM010000007">
    <property type="protein sequence ID" value="KAL0639971.1"/>
    <property type="molecule type" value="Genomic_DNA"/>
</dbReference>
<dbReference type="SMART" id="SM00881">
    <property type="entry name" value="CoA_binding"/>
    <property type="match status" value="1"/>
</dbReference>
<evidence type="ECO:0000313" key="2">
    <source>
        <dbReference type="EMBL" id="KAL0639971.1"/>
    </source>
</evidence>
<organism evidence="2 3">
    <name type="scientific">Discina gigas</name>
    <dbReference type="NCBI Taxonomy" id="1032678"/>
    <lineage>
        <taxon>Eukaryota</taxon>
        <taxon>Fungi</taxon>
        <taxon>Dikarya</taxon>
        <taxon>Ascomycota</taxon>
        <taxon>Pezizomycotina</taxon>
        <taxon>Pezizomycetes</taxon>
        <taxon>Pezizales</taxon>
        <taxon>Discinaceae</taxon>
        <taxon>Discina</taxon>
    </lineage>
</organism>
<dbReference type="PANTHER" id="PTHR11117">
    <property type="entry name" value="SUCCINYL-COA LIGASE SUBUNIT ALPHA"/>
    <property type="match status" value="1"/>
</dbReference>
<dbReference type="InterPro" id="IPR005811">
    <property type="entry name" value="SUCC_ACL_C"/>
</dbReference>
<dbReference type="InterPro" id="IPR003781">
    <property type="entry name" value="CoA-bd"/>
</dbReference>
<feature type="domain" description="CoA-binding" evidence="1">
    <location>
        <begin position="18"/>
        <end position="113"/>
    </location>
</feature>
<reference evidence="2 3" key="1">
    <citation type="submission" date="2024-02" db="EMBL/GenBank/DDBJ databases">
        <title>Discinaceae phylogenomics.</title>
        <authorList>
            <person name="Dirks A.C."/>
            <person name="James T.Y."/>
        </authorList>
    </citation>
    <scope>NUCLEOTIDE SEQUENCE [LARGE SCALE GENOMIC DNA]</scope>
    <source>
        <strain evidence="2 3">ACD0624</strain>
    </source>
</reference>